<reference evidence="3" key="1">
    <citation type="submission" date="2018-02" db="EMBL/GenBank/DDBJ databases">
        <authorList>
            <person name="Cohen D.B."/>
            <person name="Kent A.D."/>
        </authorList>
    </citation>
    <scope>NUCLEOTIDE SEQUENCE</scope>
</reference>
<name>A0A2N9I815_FAGSY</name>
<evidence type="ECO:0000256" key="2">
    <source>
        <dbReference type="SAM" id="MobiDB-lite"/>
    </source>
</evidence>
<sequence length="377" mass="41581">MARSKISNSPSSSSASATGKKEKARQIIAQLNSKSVNPSLFVRYASFPGQNSLGELSPQMTPFALDALISFLKDKWSTTLNTFVFNEGFLSPTLMDVSTMLSLPIEVAGWEALKLSFNLPETLKLIVWEVCPHCLAYEIIDLASALAKANQVIASQRQEITALSIKAHQDVVSIITKEIPVHLSSPEKKQKLAAEKERAVKIKQEQSLQVEAAMEAKKKAIQDEEEKMRLELERKQKEELDAKRRTKFEADPLTVPTVPTVEETKEKTTIPIISTLELEIIEQTLEDVDPSTALVLTTLTPDAKPLSQQPLLDTQIIKVDIEDLSELEVDQLIKKASSVLEEMKSASKASTSSSSKTPASPVSQVMNAVVVMRNILE</sequence>
<feature type="region of interest" description="Disordered" evidence="2">
    <location>
        <begin position="1"/>
        <end position="22"/>
    </location>
</feature>
<evidence type="ECO:0000313" key="3">
    <source>
        <dbReference type="EMBL" id="SPD20415.1"/>
    </source>
</evidence>
<evidence type="ECO:0000256" key="1">
    <source>
        <dbReference type="SAM" id="Coils"/>
    </source>
</evidence>
<protein>
    <recommendedName>
        <fullName evidence="4">Aminotransferase-like plant mobile domain-containing protein</fullName>
    </recommendedName>
</protein>
<proteinExistence type="predicted"/>
<feature type="coiled-coil region" evidence="1">
    <location>
        <begin position="207"/>
        <end position="245"/>
    </location>
</feature>
<dbReference type="EMBL" id="OIVN01005002">
    <property type="protein sequence ID" value="SPD20415.1"/>
    <property type="molecule type" value="Genomic_DNA"/>
</dbReference>
<evidence type="ECO:0008006" key="4">
    <source>
        <dbReference type="Google" id="ProtNLM"/>
    </source>
</evidence>
<feature type="compositionally biased region" description="Low complexity" evidence="2">
    <location>
        <begin position="1"/>
        <end position="18"/>
    </location>
</feature>
<accession>A0A2N9I815</accession>
<dbReference type="AlphaFoldDB" id="A0A2N9I815"/>
<keyword evidence="1" id="KW-0175">Coiled coil</keyword>
<gene>
    <name evidence="3" type="ORF">FSB_LOCUS48297</name>
</gene>
<organism evidence="3">
    <name type="scientific">Fagus sylvatica</name>
    <name type="common">Beechnut</name>
    <dbReference type="NCBI Taxonomy" id="28930"/>
    <lineage>
        <taxon>Eukaryota</taxon>
        <taxon>Viridiplantae</taxon>
        <taxon>Streptophyta</taxon>
        <taxon>Embryophyta</taxon>
        <taxon>Tracheophyta</taxon>
        <taxon>Spermatophyta</taxon>
        <taxon>Magnoliopsida</taxon>
        <taxon>eudicotyledons</taxon>
        <taxon>Gunneridae</taxon>
        <taxon>Pentapetalae</taxon>
        <taxon>rosids</taxon>
        <taxon>fabids</taxon>
        <taxon>Fagales</taxon>
        <taxon>Fagaceae</taxon>
        <taxon>Fagus</taxon>
    </lineage>
</organism>